<sequence length="301" mass="32190">MTGEQLEITHGPARAVVRTAGAGLRAFEVAGVPYVETYDTADEPPMGVGAVLVPWPNRVAAATWTRDGETHHLEATEAARGNAIHGLVRRAEWTVTAHDESAVTLRVVVDEAPGWPFPFRTSISYALTGGGLEITHVVENRGERDMPFGVGTHPYPRPGNTDVDDCVLTLAARTVLPVDLDTMIPNGEPIEVAGTEYDFSSGRALRDVELDTAFGGCKPGDDGLVRHSVTYPGGGVEVWAEPAFGWVQVFTPGEFPGKGARAVAIEPMTCPPDALNSGVDLLWLSADESWTGRWGIRPLEA</sequence>
<protein>
    <submittedName>
        <fullName evidence="1">Aldose 1-epimerase</fullName>
        <ecNumber evidence="1">5.1.3.3</ecNumber>
    </submittedName>
</protein>
<keyword evidence="2" id="KW-1185">Reference proteome</keyword>
<reference evidence="1 2" key="1">
    <citation type="submission" date="2020-08" db="EMBL/GenBank/DDBJ databases">
        <title>Genomic Encyclopedia of Type Strains, Phase III (KMG-III): the genomes of soil and plant-associated and newly described type strains.</title>
        <authorList>
            <person name="Whitman W."/>
        </authorList>
    </citation>
    <scope>NUCLEOTIDE SEQUENCE [LARGE SCALE GENOMIC DNA]</scope>
    <source>
        <strain evidence="1 2">CECT 8960</strain>
    </source>
</reference>
<dbReference type="SUPFAM" id="SSF74650">
    <property type="entry name" value="Galactose mutarotase-like"/>
    <property type="match status" value="1"/>
</dbReference>
<dbReference type="Proteomes" id="UP000520767">
    <property type="component" value="Unassembled WGS sequence"/>
</dbReference>
<evidence type="ECO:0000313" key="1">
    <source>
        <dbReference type="EMBL" id="MBB4912568.1"/>
    </source>
</evidence>
<dbReference type="Gene3D" id="2.70.98.10">
    <property type="match status" value="1"/>
</dbReference>
<dbReference type="Pfam" id="PF01263">
    <property type="entry name" value="Aldose_epim"/>
    <property type="match status" value="1"/>
</dbReference>
<dbReference type="InterPro" id="IPR011013">
    <property type="entry name" value="Gal_mutarotase_sf_dom"/>
</dbReference>
<keyword evidence="1" id="KW-0413">Isomerase</keyword>
<gene>
    <name evidence="1" type="ORF">FHR82_008840</name>
</gene>
<dbReference type="AlphaFoldDB" id="A0A7W7VJJ7"/>
<dbReference type="EMBL" id="JACHJQ010000014">
    <property type="protein sequence ID" value="MBB4912568.1"/>
    <property type="molecule type" value="Genomic_DNA"/>
</dbReference>
<dbReference type="GO" id="GO:0030246">
    <property type="term" value="F:carbohydrate binding"/>
    <property type="evidence" value="ECO:0007669"/>
    <property type="project" value="InterPro"/>
</dbReference>
<accession>A0A7W7VJJ7</accession>
<dbReference type="GO" id="GO:0004034">
    <property type="term" value="F:aldose 1-epimerase activity"/>
    <property type="evidence" value="ECO:0007669"/>
    <property type="project" value="UniProtKB-EC"/>
</dbReference>
<dbReference type="GO" id="GO:0033499">
    <property type="term" value="P:galactose catabolic process via UDP-galactose, Leloir pathway"/>
    <property type="evidence" value="ECO:0007669"/>
    <property type="project" value="TreeGrafter"/>
</dbReference>
<dbReference type="RefSeq" id="WP_184816547.1">
    <property type="nucleotide sequence ID" value="NZ_JACHJQ010000014.1"/>
</dbReference>
<dbReference type="PANTHER" id="PTHR10091:SF0">
    <property type="entry name" value="GALACTOSE MUTAROTASE"/>
    <property type="match status" value="1"/>
</dbReference>
<dbReference type="InterPro" id="IPR014718">
    <property type="entry name" value="GH-type_carb-bd"/>
</dbReference>
<proteinExistence type="predicted"/>
<organism evidence="1 2">
    <name type="scientific">Actinophytocola algeriensis</name>
    <dbReference type="NCBI Taxonomy" id="1768010"/>
    <lineage>
        <taxon>Bacteria</taxon>
        <taxon>Bacillati</taxon>
        <taxon>Actinomycetota</taxon>
        <taxon>Actinomycetes</taxon>
        <taxon>Pseudonocardiales</taxon>
        <taxon>Pseudonocardiaceae</taxon>
    </lineage>
</organism>
<evidence type="ECO:0000313" key="2">
    <source>
        <dbReference type="Proteomes" id="UP000520767"/>
    </source>
</evidence>
<dbReference type="CDD" id="cd09022">
    <property type="entry name" value="Aldose_epim_Ec_YihR"/>
    <property type="match status" value="1"/>
</dbReference>
<dbReference type="PANTHER" id="PTHR10091">
    <property type="entry name" value="ALDOSE-1-EPIMERASE"/>
    <property type="match status" value="1"/>
</dbReference>
<dbReference type="InterPro" id="IPR037480">
    <property type="entry name" value="YihR-like"/>
</dbReference>
<dbReference type="EC" id="5.1.3.3" evidence="1"/>
<name>A0A7W7VJJ7_9PSEU</name>
<dbReference type="InterPro" id="IPR008183">
    <property type="entry name" value="Aldose_1/G6P_1-epimerase"/>
</dbReference>
<comment type="caution">
    <text evidence="1">The sequence shown here is derived from an EMBL/GenBank/DDBJ whole genome shotgun (WGS) entry which is preliminary data.</text>
</comment>
<dbReference type="GO" id="GO:0006006">
    <property type="term" value="P:glucose metabolic process"/>
    <property type="evidence" value="ECO:0007669"/>
    <property type="project" value="TreeGrafter"/>
</dbReference>